<dbReference type="InParanoid" id="A0A317ZP57"/>
<accession>A0A317ZP57</accession>
<proteinExistence type="predicted"/>
<dbReference type="AlphaFoldDB" id="A0A317ZP57"/>
<sequence>MTGCEKAEPVTYTIPKEERSVAMPGPAAEQNVPAAGDSQMRVLPGMEEAAQAAPELSYQVPDAWEEFPPQSVRKANFRVSDENGSAEIAVTVFPGDVGGQLANINRWRGQIGLDPIDAKSMPQVTRPYSISNHSGILIDLQGAEQSILGGLLSFHGSTWFFKMQGATGTVASQAEAMEAFLSSVQIEDDHH</sequence>
<evidence type="ECO:0000256" key="1">
    <source>
        <dbReference type="SAM" id="MobiDB-lite"/>
    </source>
</evidence>
<organism evidence="2 3">
    <name type="scientific">Coraliomargarita sinensis</name>
    <dbReference type="NCBI Taxonomy" id="2174842"/>
    <lineage>
        <taxon>Bacteria</taxon>
        <taxon>Pseudomonadati</taxon>
        <taxon>Verrucomicrobiota</taxon>
        <taxon>Opitutia</taxon>
        <taxon>Puniceicoccales</taxon>
        <taxon>Coraliomargaritaceae</taxon>
        <taxon>Coraliomargarita</taxon>
    </lineage>
</organism>
<gene>
    <name evidence="2" type="ORF">DDZ13_01940</name>
</gene>
<evidence type="ECO:0000313" key="2">
    <source>
        <dbReference type="EMBL" id="PXA05658.1"/>
    </source>
</evidence>
<evidence type="ECO:0000313" key="3">
    <source>
        <dbReference type="Proteomes" id="UP000247099"/>
    </source>
</evidence>
<comment type="caution">
    <text evidence="2">The sequence shown here is derived from an EMBL/GenBank/DDBJ whole genome shotgun (WGS) entry which is preliminary data.</text>
</comment>
<keyword evidence="3" id="KW-1185">Reference proteome</keyword>
<protein>
    <submittedName>
        <fullName evidence="2">Uncharacterized protein</fullName>
    </submittedName>
</protein>
<dbReference type="Proteomes" id="UP000247099">
    <property type="component" value="Unassembled WGS sequence"/>
</dbReference>
<feature type="region of interest" description="Disordered" evidence="1">
    <location>
        <begin position="16"/>
        <end position="37"/>
    </location>
</feature>
<name>A0A317ZP57_9BACT</name>
<reference evidence="2 3" key="1">
    <citation type="submission" date="2018-05" db="EMBL/GenBank/DDBJ databases">
        <title>Coraliomargarita sinensis sp. nov., isolated from a marine solar saltern.</title>
        <authorList>
            <person name="Zhou L.Y."/>
        </authorList>
    </citation>
    <scope>NUCLEOTIDE SEQUENCE [LARGE SCALE GENOMIC DNA]</scope>
    <source>
        <strain evidence="2 3">WN38</strain>
    </source>
</reference>
<dbReference type="EMBL" id="QHJQ01000001">
    <property type="protein sequence ID" value="PXA05658.1"/>
    <property type="molecule type" value="Genomic_DNA"/>
</dbReference>